<accession>A0A4P6JRW4</accession>
<evidence type="ECO:0000259" key="7">
    <source>
        <dbReference type="PROSITE" id="PS51900"/>
    </source>
</evidence>
<dbReference type="CDD" id="cd01189">
    <property type="entry name" value="INT_ICEBs1_C_like"/>
    <property type="match status" value="1"/>
</dbReference>
<sequence>MVRIPGGLILPFRLRKRDGKWIAAITLADGSRKTNCFATQREALAAKNAAVVARDQGKLLVTDPSVRDYLSTWVEETIRPTRGIRTYLAYEQDIRLHILPMLGHLHLAQLTVRHLQQLYQHRRAAGAAASSIARLHEVLHHALRDAVRWELVVSNVADQLDPPHRRQEERLVLTPEQLSQLLSVVNGNRLEALYVLVCTTGMREGELLGLRWSDVDLAARSLLVQRTLGSIPKQGFVSMPPKTASSRRRLALTELAIRALVLHRERQEEEQRRAGPRWQEQNLVFCTRKGTPLSASYLLYQHFRQLLVTARLPEVTFHDLRHSVATMLLA</sequence>
<proteinExistence type="inferred from homology"/>
<feature type="domain" description="Core-binding (CB)" evidence="7">
    <location>
        <begin position="64"/>
        <end position="147"/>
    </location>
</feature>
<name>A0A4P6JRW4_KTERU</name>
<dbReference type="GO" id="GO:0003677">
    <property type="term" value="F:DNA binding"/>
    <property type="evidence" value="ECO:0007669"/>
    <property type="project" value="UniProtKB-UniRule"/>
</dbReference>
<evidence type="ECO:0000313" key="9">
    <source>
        <dbReference type="Proteomes" id="UP000290365"/>
    </source>
</evidence>
<dbReference type="InterPro" id="IPR050090">
    <property type="entry name" value="Tyrosine_recombinase_XerCD"/>
</dbReference>
<dbReference type="Gene3D" id="1.10.443.10">
    <property type="entry name" value="Intergrase catalytic core"/>
    <property type="match status" value="1"/>
</dbReference>
<dbReference type="InterPro" id="IPR044068">
    <property type="entry name" value="CB"/>
</dbReference>
<evidence type="ECO:0000256" key="3">
    <source>
        <dbReference type="ARBA" id="ARBA00023125"/>
    </source>
</evidence>
<evidence type="ECO:0000256" key="5">
    <source>
        <dbReference type="PROSITE-ProRule" id="PRU01248"/>
    </source>
</evidence>
<dbReference type="KEGG" id="kbs:EPA93_16835"/>
<evidence type="ECO:0000256" key="4">
    <source>
        <dbReference type="ARBA" id="ARBA00023172"/>
    </source>
</evidence>
<gene>
    <name evidence="8" type="ORF">EPA93_16835</name>
</gene>
<dbReference type="EMBL" id="CP035758">
    <property type="protein sequence ID" value="QBD77566.1"/>
    <property type="molecule type" value="Genomic_DNA"/>
</dbReference>
<feature type="domain" description="Tyr recombinase" evidence="6">
    <location>
        <begin position="168"/>
        <end position="330"/>
    </location>
</feature>
<dbReference type="SUPFAM" id="SSF56349">
    <property type="entry name" value="DNA breaking-rejoining enzymes"/>
    <property type="match status" value="1"/>
</dbReference>
<dbReference type="GO" id="GO:0006310">
    <property type="term" value="P:DNA recombination"/>
    <property type="evidence" value="ECO:0007669"/>
    <property type="project" value="UniProtKB-KW"/>
</dbReference>
<dbReference type="InterPro" id="IPR002104">
    <property type="entry name" value="Integrase_catalytic"/>
</dbReference>
<dbReference type="InterPro" id="IPR013762">
    <property type="entry name" value="Integrase-like_cat_sf"/>
</dbReference>
<dbReference type="Pfam" id="PF00589">
    <property type="entry name" value="Phage_integrase"/>
    <property type="match status" value="1"/>
</dbReference>
<dbReference type="InterPro" id="IPR011010">
    <property type="entry name" value="DNA_brk_join_enz"/>
</dbReference>
<dbReference type="GO" id="GO:0015074">
    <property type="term" value="P:DNA integration"/>
    <property type="evidence" value="ECO:0007669"/>
    <property type="project" value="UniProtKB-KW"/>
</dbReference>
<protein>
    <submittedName>
        <fullName evidence="8">Site-specific integrase</fullName>
    </submittedName>
</protein>
<reference evidence="8 9" key="1">
    <citation type="submission" date="2019-01" db="EMBL/GenBank/DDBJ databases">
        <title>Ktedonosporobacter rubrisoli SCAWS-G2.</title>
        <authorList>
            <person name="Huang Y."/>
            <person name="Yan B."/>
        </authorList>
    </citation>
    <scope>NUCLEOTIDE SEQUENCE [LARGE SCALE GENOMIC DNA]</scope>
    <source>
        <strain evidence="8 9">SCAWS-G2</strain>
    </source>
</reference>
<dbReference type="PROSITE" id="PS51900">
    <property type="entry name" value="CB"/>
    <property type="match status" value="1"/>
</dbReference>
<dbReference type="PANTHER" id="PTHR30349">
    <property type="entry name" value="PHAGE INTEGRASE-RELATED"/>
    <property type="match status" value="1"/>
</dbReference>
<dbReference type="PROSITE" id="PS51898">
    <property type="entry name" value="TYR_RECOMBINASE"/>
    <property type="match status" value="1"/>
</dbReference>
<keyword evidence="4" id="KW-0233">DNA recombination</keyword>
<keyword evidence="3 5" id="KW-0238">DNA-binding</keyword>
<evidence type="ECO:0000259" key="6">
    <source>
        <dbReference type="PROSITE" id="PS51898"/>
    </source>
</evidence>
<keyword evidence="9" id="KW-1185">Reference proteome</keyword>
<dbReference type="Pfam" id="PF14659">
    <property type="entry name" value="Phage_int_SAM_3"/>
    <property type="match status" value="1"/>
</dbReference>
<dbReference type="PANTHER" id="PTHR30349:SF41">
    <property type="entry name" value="INTEGRASE_RECOMBINASE PROTEIN MJ0367-RELATED"/>
    <property type="match status" value="1"/>
</dbReference>
<evidence type="ECO:0000313" key="8">
    <source>
        <dbReference type="EMBL" id="QBD77566.1"/>
    </source>
</evidence>
<evidence type="ECO:0000256" key="1">
    <source>
        <dbReference type="ARBA" id="ARBA00008857"/>
    </source>
</evidence>
<comment type="similarity">
    <text evidence="1">Belongs to the 'phage' integrase family.</text>
</comment>
<dbReference type="Gene3D" id="1.10.150.130">
    <property type="match status" value="1"/>
</dbReference>
<evidence type="ECO:0000256" key="2">
    <source>
        <dbReference type="ARBA" id="ARBA00022908"/>
    </source>
</evidence>
<dbReference type="AlphaFoldDB" id="A0A4P6JRW4"/>
<dbReference type="OrthoDB" id="156970at2"/>
<organism evidence="8 9">
    <name type="scientific">Ktedonosporobacter rubrisoli</name>
    <dbReference type="NCBI Taxonomy" id="2509675"/>
    <lineage>
        <taxon>Bacteria</taxon>
        <taxon>Bacillati</taxon>
        <taxon>Chloroflexota</taxon>
        <taxon>Ktedonobacteria</taxon>
        <taxon>Ktedonobacterales</taxon>
        <taxon>Ktedonosporobacteraceae</taxon>
        <taxon>Ktedonosporobacter</taxon>
    </lineage>
</organism>
<dbReference type="Proteomes" id="UP000290365">
    <property type="component" value="Chromosome"/>
</dbReference>
<dbReference type="InterPro" id="IPR010998">
    <property type="entry name" value="Integrase_recombinase_N"/>
</dbReference>
<dbReference type="InterPro" id="IPR004107">
    <property type="entry name" value="Integrase_SAM-like_N"/>
</dbReference>
<keyword evidence="2" id="KW-0229">DNA integration</keyword>